<sequence length="93" mass="9593">MRYRARHAVIALTFLAAALPAVPAAQAAAQASRAAAAAPAQPTARPPARPDGLSREELWRAGLPPFLASLGSGTVLAVTGWGIKRITSRRSAP</sequence>
<keyword evidence="5" id="KW-1185">Reference proteome</keyword>
<gene>
    <name evidence="4" type="ORF">FHS38_005718</name>
</gene>
<feature type="signal peptide" evidence="3">
    <location>
        <begin position="1"/>
        <end position="27"/>
    </location>
</feature>
<keyword evidence="2" id="KW-0472">Membrane</keyword>
<name>A0A7W7LGS5_STRNE</name>
<feature type="transmembrane region" description="Helical" evidence="2">
    <location>
        <begin position="61"/>
        <end position="83"/>
    </location>
</feature>
<proteinExistence type="predicted"/>
<dbReference type="RefSeq" id="WP_184738249.1">
    <property type="nucleotide sequence ID" value="NZ_CP147867.1"/>
</dbReference>
<dbReference type="EMBL" id="JACHJG010000014">
    <property type="protein sequence ID" value="MBB4889642.1"/>
    <property type="molecule type" value="Genomic_DNA"/>
</dbReference>
<feature type="region of interest" description="Disordered" evidence="1">
    <location>
        <begin position="32"/>
        <end position="53"/>
    </location>
</feature>
<evidence type="ECO:0000256" key="2">
    <source>
        <dbReference type="SAM" id="Phobius"/>
    </source>
</evidence>
<protein>
    <submittedName>
        <fullName evidence="4">Uncharacterized protein</fullName>
    </submittedName>
</protein>
<keyword evidence="2" id="KW-0812">Transmembrane</keyword>
<keyword evidence="2" id="KW-1133">Transmembrane helix</keyword>
<keyword evidence="3" id="KW-0732">Signal</keyword>
<evidence type="ECO:0000256" key="1">
    <source>
        <dbReference type="SAM" id="MobiDB-lite"/>
    </source>
</evidence>
<evidence type="ECO:0000313" key="4">
    <source>
        <dbReference type="EMBL" id="MBB4889642.1"/>
    </source>
</evidence>
<organism evidence="4 5">
    <name type="scientific">Streptomyces netropsis</name>
    <name type="common">Streptoverticillium netropsis</name>
    <dbReference type="NCBI Taxonomy" id="55404"/>
    <lineage>
        <taxon>Bacteria</taxon>
        <taxon>Bacillati</taxon>
        <taxon>Actinomycetota</taxon>
        <taxon>Actinomycetes</taxon>
        <taxon>Kitasatosporales</taxon>
        <taxon>Streptomycetaceae</taxon>
        <taxon>Streptomyces</taxon>
    </lineage>
</organism>
<feature type="compositionally biased region" description="Low complexity" evidence="1">
    <location>
        <begin position="32"/>
        <end position="43"/>
    </location>
</feature>
<dbReference type="Proteomes" id="UP000556436">
    <property type="component" value="Unassembled WGS sequence"/>
</dbReference>
<accession>A0A7W7LGS5</accession>
<reference evidence="4 5" key="1">
    <citation type="submission" date="2020-08" db="EMBL/GenBank/DDBJ databases">
        <title>Genomic Encyclopedia of Type Strains, Phase III (KMG-III): the genomes of soil and plant-associated and newly described type strains.</title>
        <authorList>
            <person name="Whitman W."/>
        </authorList>
    </citation>
    <scope>NUCLEOTIDE SEQUENCE [LARGE SCALE GENOMIC DNA]</scope>
    <source>
        <strain evidence="4 5">CECT 3265</strain>
    </source>
</reference>
<feature type="chain" id="PRO_5031539766" evidence="3">
    <location>
        <begin position="28"/>
        <end position="93"/>
    </location>
</feature>
<dbReference type="AlphaFoldDB" id="A0A7W7LGS5"/>
<comment type="caution">
    <text evidence="4">The sequence shown here is derived from an EMBL/GenBank/DDBJ whole genome shotgun (WGS) entry which is preliminary data.</text>
</comment>
<evidence type="ECO:0000313" key="5">
    <source>
        <dbReference type="Proteomes" id="UP000556436"/>
    </source>
</evidence>
<evidence type="ECO:0000256" key="3">
    <source>
        <dbReference type="SAM" id="SignalP"/>
    </source>
</evidence>